<evidence type="ECO:0000256" key="6">
    <source>
        <dbReference type="ARBA" id="ARBA00013185"/>
    </source>
</evidence>
<evidence type="ECO:0000256" key="5">
    <source>
        <dbReference type="ARBA" id="ARBA00011245"/>
    </source>
</evidence>
<keyword evidence="17" id="KW-0732">Signal</keyword>
<dbReference type="PANTHER" id="PTHR10091:SF0">
    <property type="entry name" value="GALACTOSE MUTAROTASE"/>
    <property type="match status" value="1"/>
</dbReference>
<feature type="compositionally biased region" description="Polar residues" evidence="16">
    <location>
        <begin position="357"/>
        <end position="368"/>
    </location>
</feature>
<comment type="catalytic activity">
    <reaction evidence="1 12">
        <text>alpha-D-glucose = beta-D-glucose</text>
        <dbReference type="Rhea" id="RHEA:10264"/>
        <dbReference type="ChEBI" id="CHEBI:15903"/>
        <dbReference type="ChEBI" id="CHEBI:17925"/>
        <dbReference type="EC" id="5.1.3.3"/>
    </reaction>
</comment>
<accession>A0A4Q7YXP4</accession>
<evidence type="ECO:0000313" key="19">
    <source>
        <dbReference type="Proteomes" id="UP000292958"/>
    </source>
</evidence>
<evidence type="ECO:0000256" key="3">
    <source>
        <dbReference type="ARBA" id="ARBA00005028"/>
    </source>
</evidence>
<feature type="active site" description="Proton donor" evidence="13">
    <location>
        <position position="195"/>
    </location>
</feature>
<dbReference type="EC" id="5.1.3.3" evidence="6 12"/>
<evidence type="ECO:0000256" key="7">
    <source>
        <dbReference type="ARBA" id="ARBA00014165"/>
    </source>
</evidence>
<evidence type="ECO:0000256" key="4">
    <source>
        <dbReference type="ARBA" id="ARBA00006206"/>
    </source>
</evidence>
<evidence type="ECO:0000256" key="1">
    <source>
        <dbReference type="ARBA" id="ARBA00001614"/>
    </source>
</evidence>
<sequence length="368" mass="39993">MTMRWLQVMLLSMTTAMAAHGSVTKAVFGKMPDGTEVDIYTLKSDAVEARIMTYGARIVSIKTADKNGKVADVVLGYDSLAGYLADKKTYFGAIVGRYGNRIAKGEFKLDGKTYHLPKNNGENSLHGGTVGFDQLVWKGREVPEGVEMTLVSKDGDQGYPGTLTAHVRYTLHHNALRIDYSASTDKDTVVNLTNHSYFNLGGVGSGTILNEEIMIAADKYTPVDKGLIPMGELASVEGTPFDFRKSTVIGKRINDDSPQLKLAGGYDHNWVLRGANGEVKTAARVYDPTTGRVFTVTTTEPGVQFYAGVSLDGSFKSPSGWPYAKNTALCLETQHFPDSPNHPSFPTTELKPGQARHSATTFTFSTQK</sequence>
<gene>
    <name evidence="18" type="ORF">BDD14_4098</name>
</gene>
<feature type="binding site" evidence="14">
    <location>
        <position position="267"/>
    </location>
    <ligand>
        <name>beta-D-galactose</name>
        <dbReference type="ChEBI" id="CHEBI:27667"/>
    </ligand>
</feature>
<feature type="binding site" evidence="15">
    <location>
        <begin position="100"/>
        <end position="101"/>
    </location>
    <ligand>
        <name>beta-D-galactose</name>
        <dbReference type="ChEBI" id="CHEBI:27667"/>
    </ligand>
</feature>
<comment type="caution">
    <text evidence="18">The sequence shown here is derived from an EMBL/GenBank/DDBJ whole genome shotgun (WGS) entry which is preliminary data.</text>
</comment>
<evidence type="ECO:0000256" key="16">
    <source>
        <dbReference type="SAM" id="MobiDB-lite"/>
    </source>
</evidence>
<reference evidence="18 19" key="1">
    <citation type="submission" date="2019-02" db="EMBL/GenBank/DDBJ databases">
        <title>Genomic Encyclopedia of Archaeal and Bacterial Type Strains, Phase II (KMG-II): from individual species to whole genera.</title>
        <authorList>
            <person name="Goeker M."/>
        </authorList>
    </citation>
    <scope>NUCLEOTIDE SEQUENCE [LARGE SCALE GENOMIC DNA]</scope>
    <source>
        <strain evidence="18 19">DSM 18101</strain>
    </source>
</reference>
<dbReference type="PIRSF" id="PIRSF005096">
    <property type="entry name" value="GALM"/>
    <property type="match status" value="1"/>
</dbReference>
<dbReference type="UniPathway" id="UPA00242"/>
<dbReference type="GO" id="GO:0033499">
    <property type="term" value="P:galactose catabolic process via UDP-galactose, Leloir pathway"/>
    <property type="evidence" value="ECO:0007669"/>
    <property type="project" value="TreeGrafter"/>
</dbReference>
<evidence type="ECO:0000256" key="15">
    <source>
        <dbReference type="PIRSR" id="PIRSR005096-3"/>
    </source>
</evidence>
<dbReference type="Gene3D" id="2.70.98.10">
    <property type="match status" value="1"/>
</dbReference>
<proteinExistence type="inferred from homology"/>
<feature type="active site" description="Proton acceptor" evidence="13">
    <location>
        <position position="332"/>
    </location>
</feature>
<dbReference type="SUPFAM" id="SSF74650">
    <property type="entry name" value="Galactose mutarotase-like"/>
    <property type="match status" value="1"/>
</dbReference>
<comment type="pathway">
    <text evidence="3 12">Carbohydrate metabolism; hexose metabolism.</text>
</comment>
<evidence type="ECO:0000256" key="13">
    <source>
        <dbReference type="PIRSR" id="PIRSR005096-1"/>
    </source>
</evidence>
<keyword evidence="19" id="KW-1185">Reference proteome</keyword>
<keyword evidence="8" id="KW-0963">Cytoplasm</keyword>
<feature type="signal peptide" evidence="17">
    <location>
        <begin position="1"/>
        <end position="21"/>
    </location>
</feature>
<dbReference type="InterPro" id="IPR015443">
    <property type="entry name" value="Aldose_1-epimerase"/>
</dbReference>
<dbReference type="CDD" id="cd09019">
    <property type="entry name" value="galactose_mutarotase_like"/>
    <property type="match status" value="1"/>
</dbReference>
<dbReference type="PROSITE" id="PS00545">
    <property type="entry name" value="ALDOSE_1_EPIMERASE"/>
    <property type="match status" value="1"/>
</dbReference>
<evidence type="ECO:0000256" key="2">
    <source>
        <dbReference type="ARBA" id="ARBA00004496"/>
    </source>
</evidence>
<dbReference type="InterPro" id="IPR014718">
    <property type="entry name" value="GH-type_carb-bd"/>
</dbReference>
<dbReference type="EMBL" id="SHKW01000001">
    <property type="protein sequence ID" value="RZU42508.1"/>
    <property type="molecule type" value="Genomic_DNA"/>
</dbReference>
<dbReference type="GO" id="GO:0030246">
    <property type="term" value="F:carbohydrate binding"/>
    <property type="evidence" value="ECO:0007669"/>
    <property type="project" value="InterPro"/>
</dbReference>
<dbReference type="Proteomes" id="UP000292958">
    <property type="component" value="Unassembled WGS sequence"/>
</dbReference>
<dbReference type="GO" id="GO:0005737">
    <property type="term" value="C:cytoplasm"/>
    <property type="evidence" value="ECO:0007669"/>
    <property type="project" value="UniProtKB-SubCell"/>
</dbReference>
<feature type="chain" id="PRO_5020484327" description="Aldose 1-epimerase" evidence="17">
    <location>
        <begin position="22"/>
        <end position="368"/>
    </location>
</feature>
<dbReference type="PANTHER" id="PTHR10091">
    <property type="entry name" value="ALDOSE-1-EPIMERASE"/>
    <property type="match status" value="1"/>
</dbReference>
<comment type="similarity">
    <text evidence="4 12">Belongs to the aldose epimerase family.</text>
</comment>
<keyword evidence="9" id="KW-0597">Phosphoprotein</keyword>
<dbReference type="InterPro" id="IPR008183">
    <property type="entry name" value="Aldose_1/G6P_1-epimerase"/>
</dbReference>
<evidence type="ECO:0000256" key="11">
    <source>
        <dbReference type="ARBA" id="ARBA00023277"/>
    </source>
</evidence>
<dbReference type="Pfam" id="PF01263">
    <property type="entry name" value="Aldose_epim"/>
    <property type="match status" value="1"/>
</dbReference>
<evidence type="ECO:0000256" key="9">
    <source>
        <dbReference type="ARBA" id="ARBA00022553"/>
    </source>
</evidence>
<evidence type="ECO:0000256" key="12">
    <source>
        <dbReference type="PIRNR" id="PIRNR005096"/>
    </source>
</evidence>
<evidence type="ECO:0000256" key="10">
    <source>
        <dbReference type="ARBA" id="ARBA00023235"/>
    </source>
</evidence>
<dbReference type="InterPro" id="IPR018052">
    <property type="entry name" value="Ald1_epimerase_CS"/>
</dbReference>
<feature type="region of interest" description="Disordered" evidence="16">
    <location>
        <begin position="337"/>
        <end position="368"/>
    </location>
</feature>
<evidence type="ECO:0000256" key="14">
    <source>
        <dbReference type="PIRSR" id="PIRSR005096-2"/>
    </source>
</evidence>
<dbReference type="GO" id="GO:0006006">
    <property type="term" value="P:glucose metabolic process"/>
    <property type="evidence" value="ECO:0007669"/>
    <property type="project" value="TreeGrafter"/>
</dbReference>
<dbReference type="GO" id="GO:0004034">
    <property type="term" value="F:aldose 1-epimerase activity"/>
    <property type="evidence" value="ECO:0007669"/>
    <property type="project" value="UniProtKB-EC"/>
</dbReference>
<evidence type="ECO:0000256" key="17">
    <source>
        <dbReference type="SAM" id="SignalP"/>
    </source>
</evidence>
<dbReference type="AlphaFoldDB" id="A0A4Q7YXP4"/>
<dbReference type="NCBIfam" id="NF008277">
    <property type="entry name" value="PRK11055.1"/>
    <property type="match status" value="1"/>
</dbReference>
<comment type="subunit">
    <text evidence="5">Monomer.</text>
</comment>
<feature type="binding site" evidence="15">
    <location>
        <begin position="195"/>
        <end position="197"/>
    </location>
    <ligand>
        <name>beta-D-galactose</name>
        <dbReference type="ChEBI" id="CHEBI:27667"/>
    </ligand>
</feature>
<dbReference type="InterPro" id="IPR047215">
    <property type="entry name" value="Galactose_mutarotase-like"/>
</dbReference>
<keyword evidence="11 12" id="KW-0119">Carbohydrate metabolism</keyword>
<evidence type="ECO:0000313" key="18">
    <source>
        <dbReference type="EMBL" id="RZU42508.1"/>
    </source>
</evidence>
<dbReference type="InterPro" id="IPR011013">
    <property type="entry name" value="Gal_mutarotase_sf_dom"/>
</dbReference>
<protein>
    <recommendedName>
        <fullName evidence="7 12">Aldose 1-epimerase</fullName>
        <ecNumber evidence="6 12">5.1.3.3</ecNumber>
    </recommendedName>
</protein>
<keyword evidence="10 12" id="KW-0413">Isomerase</keyword>
<name>A0A4Q7YXP4_9BACT</name>
<evidence type="ECO:0000256" key="8">
    <source>
        <dbReference type="ARBA" id="ARBA00022490"/>
    </source>
</evidence>
<dbReference type="FunFam" id="2.70.98.10:FF:000003">
    <property type="entry name" value="Aldose 1-epimerase"/>
    <property type="match status" value="1"/>
</dbReference>
<comment type="subcellular location">
    <subcellularLocation>
        <location evidence="2">Cytoplasm</location>
    </subcellularLocation>
</comment>
<organism evidence="18 19">
    <name type="scientific">Edaphobacter modestus</name>
    <dbReference type="NCBI Taxonomy" id="388466"/>
    <lineage>
        <taxon>Bacteria</taxon>
        <taxon>Pseudomonadati</taxon>
        <taxon>Acidobacteriota</taxon>
        <taxon>Terriglobia</taxon>
        <taxon>Terriglobales</taxon>
        <taxon>Acidobacteriaceae</taxon>
        <taxon>Edaphobacter</taxon>
    </lineage>
</organism>